<keyword evidence="2" id="KW-1185">Reference proteome</keyword>
<proteinExistence type="predicted"/>
<reference evidence="1 2" key="1">
    <citation type="submission" date="2024-06" db="EMBL/GenBank/DDBJ databases">
        <title>Genomic Encyclopedia of Type Strains, Phase IV (KMG-IV): sequencing the most valuable type-strain genomes for metagenomic binning, comparative biology and taxonomic classification.</title>
        <authorList>
            <person name="Goeker M."/>
        </authorList>
    </citation>
    <scope>NUCLEOTIDE SEQUENCE [LARGE SCALE GENOMIC DNA]</scope>
    <source>
        <strain evidence="1 2">DSM 105042</strain>
    </source>
</reference>
<dbReference type="EMBL" id="JBEPLJ010000029">
    <property type="protein sequence ID" value="MET3588661.1"/>
    <property type="molecule type" value="Genomic_DNA"/>
</dbReference>
<sequence>MAELPTDDLAVLLVACGRGERSALEQIFDKKQGG</sequence>
<protein>
    <submittedName>
        <fullName evidence="1">Uncharacterized protein</fullName>
    </submittedName>
</protein>
<accession>A0ABV2HDN0</accession>
<evidence type="ECO:0000313" key="2">
    <source>
        <dbReference type="Proteomes" id="UP001549031"/>
    </source>
</evidence>
<gene>
    <name evidence="1" type="ORF">ABID21_004797</name>
</gene>
<comment type="caution">
    <text evidence="1">The sequence shown here is derived from an EMBL/GenBank/DDBJ whole genome shotgun (WGS) entry which is preliminary data.</text>
</comment>
<name>A0ABV2HDN0_9HYPH</name>
<evidence type="ECO:0000313" key="1">
    <source>
        <dbReference type="EMBL" id="MET3588661.1"/>
    </source>
</evidence>
<dbReference type="Proteomes" id="UP001549031">
    <property type="component" value="Unassembled WGS sequence"/>
</dbReference>
<organism evidence="1 2">
    <name type="scientific">Pseudorhizobium tarimense</name>
    <dbReference type="NCBI Taxonomy" id="1079109"/>
    <lineage>
        <taxon>Bacteria</taxon>
        <taxon>Pseudomonadati</taxon>
        <taxon>Pseudomonadota</taxon>
        <taxon>Alphaproteobacteria</taxon>
        <taxon>Hyphomicrobiales</taxon>
        <taxon>Rhizobiaceae</taxon>
        <taxon>Rhizobium/Agrobacterium group</taxon>
        <taxon>Pseudorhizobium</taxon>
    </lineage>
</organism>